<evidence type="ECO:0000256" key="5">
    <source>
        <dbReference type="SAM" id="Phobius"/>
    </source>
</evidence>
<dbReference type="Proteomes" id="UP000593563">
    <property type="component" value="Unassembled WGS sequence"/>
</dbReference>
<dbReference type="EMBL" id="WRXP01002268">
    <property type="protein sequence ID" value="KAF1001856.1"/>
    <property type="molecule type" value="Genomic_DNA"/>
</dbReference>
<dbReference type="AlphaFoldDB" id="A0A6L5BAI5"/>
<evidence type="ECO:0000313" key="6">
    <source>
        <dbReference type="EMBL" id="KAF1001856.1"/>
    </source>
</evidence>
<feature type="transmembrane region" description="Helical" evidence="5">
    <location>
        <begin position="20"/>
        <end position="42"/>
    </location>
</feature>
<protein>
    <submittedName>
        <fullName evidence="7">Uncharacterized protein</fullName>
    </submittedName>
</protein>
<comment type="subcellular location">
    <subcellularLocation>
        <location evidence="1">Membrane</location>
        <topology evidence="1">Multi-pass membrane protein</topology>
    </subcellularLocation>
</comment>
<gene>
    <name evidence="6" type="ORF">AG4045_001670</name>
    <name evidence="7" type="ORF">AG4045_001671</name>
</gene>
<evidence type="ECO:0000256" key="3">
    <source>
        <dbReference type="ARBA" id="ARBA00022989"/>
    </source>
</evidence>
<name>A0A6L5BAI5_APIGR</name>
<evidence type="ECO:0000313" key="7">
    <source>
        <dbReference type="EMBL" id="KAF1001857.1"/>
    </source>
</evidence>
<keyword evidence="2 5" id="KW-0812">Transmembrane</keyword>
<evidence type="ECO:0000313" key="8">
    <source>
        <dbReference type="Proteomes" id="UP000593563"/>
    </source>
</evidence>
<evidence type="ECO:0000256" key="2">
    <source>
        <dbReference type="ARBA" id="ARBA00022692"/>
    </source>
</evidence>
<dbReference type="Pfam" id="PF05277">
    <property type="entry name" value="DUF726"/>
    <property type="match status" value="1"/>
</dbReference>
<sequence length="87" mass="9570">MTEFPVPAAELTITAMKQGAMLTALHSLVSALAWPTALLNVLDLIDSKWAITIDSRSDQAGMLLAEEVLLKGLHGQRLCSWYLRCMQ</sequence>
<evidence type="ECO:0000256" key="4">
    <source>
        <dbReference type="ARBA" id="ARBA00023136"/>
    </source>
</evidence>
<dbReference type="PANTHER" id="PTHR17920:SF3">
    <property type="entry name" value="TRANSMEMBRANE AND COILED-COIL DOMAIN-CONTAINING PROTEIN 4"/>
    <property type="match status" value="1"/>
</dbReference>
<dbReference type="InterPro" id="IPR007941">
    <property type="entry name" value="DUF726"/>
</dbReference>
<comment type="caution">
    <text evidence="7">The sequence shown here is derived from an EMBL/GenBank/DDBJ whole genome shotgun (WGS) entry which is preliminary data.</text>
</comment>
<keyword evidence="3 5" id="KW-1133">Transmembrane helix</keyword>
<dbReference type="PANTHER" id="PTHR17920">
    <property type="entry name" value="TRANSMEMBRANE AND COILED-COIL DOMAIN-CONTAINING PROTEIN 4 TMCO4"/>
    <property type="match status" value="1"/>
</dbReference>
<evidence type="ECO:0000256" key="1">
    <source>
        <dbReference type="ARBA" id="ARBA00004141"/>
    </source>
</evidence>
<dbReference type="GO" id="GO:0016020">
    <property type="term" value="C:membrane"/>
    <property type="evidence" value="ECO:0007669"/>
    <property type="project" value="UniProtKB-SubCell"/>
</dbReference>
<organism evidence="7 8">
    <name type="scientific">Apium graveolens</name>
    <name type="common">Celery</name>
    <dbReference type="NCBI Taxonomy" id="4045"/>
    <lineage>
        <taxon>Eukaryota</taxon>
        <taxon>Viridiplantae</taxon>
        <taxon>Streptophyta</taxon>
        <taxon>Embryophyta</taxon>
        <taxon>Tracheophyta</taxon>
        <taxon>Spermatophyta</taxon>
        <taxon>Magnoliopsida</taxon>
        <taxon>eudicotyledons</taxon>
        <taxon>Gunneridae</taxon>
        <taxon>Pentapetalae</taxon>
        <taxon>asterids</taxon>
        <taxon>campanulids</taxon>
        <taxon>Apiales</taxon>
        <taxon>Apiaceae</taxon>
        <taxon>Apioideae</taxon>
        <taxon>apioid superclade</taxon>
        <taxon>Apieae</taxon>
        <taxon>Apium</taxon>
    </lineage>
</organism>
<keyword evidence="4 5" id="KW-0472">Membrane</keyword>
<accession>A0A6L5BAI5</accession>
<proteinExistence type="predicted"/>
<keyword evidence="8" id="KW-1185">Reference proteome</keyword>
<dbReference type="EMBL" id="WRXP01002268">
    <property type="protein sequence ID" value="KAF1001857.1"/>
    <property type="molecule type" value="Genomic_DNA"/>
</dbReference>
<reference evidence="7" key="1">
    <citation type="submission" date="2020-01" db="EMBL/GenBank/DDBJ databases">
        <title>The Celery Genome Sequence Reveals Sequential Paleo-tetraploidization, Resistance Gene Elimination, Karyotype Evolution, and Functional Innovation in Apiales.</title>
        <authorList>
            <person name="Song X."/>
        </authorList>
    </citation>
    <scope>NUCLEOTIDE SEQUENCE</scope>
    <source>
        <tissue evidence="7">Leaf</tissue>
    </source>
</reference>